<dbReference type="EMBL" id="SLWM01000001">
    <property type="protein sequence ID" value="TCO32105.1"/>
    <property type="molecule type" value="Genomic_DNA"/>
</dbReference>
<accession>A0ABY2BVN8</accession>
<proteinExistence type="predicted"/>
<keyword evidence="2" id="KW-1185">Reference proteome</keyword>
<dbReference type="Proteomes" id="UP000295818">
    <property type="component" value="Unassembled WGS sequence"/>
</dbReference>
<evidence type="ECO:0008006" key="3">
    <source>
        <dbReference type="Google" id="ProtNLM"/>
    </source>
</evidence>
<comment type="caution">
    <text evidence="1">The sequence shown here is derived from an EMBL/GenBank/DDBJ whole genome shotgun (WGS) entry which is preliminary data.</text>
</comment>
<name>A0ABY2BVN8_9ACTN</name>
<evidence type="ECO:0000313" key="1">
    <source>
        <dbReference type="EMBL" id="TCO32105.1"/>
    </source>
</evidence>
<organism evidence="1 2">
    <name type="scientific">Kribbella orskensis</name>
    <dbReference type="NCBI Taxonomy" id="2512216"/>
    <lineage>
        <taxon>Bacteria</taxon>
        <taxon>Bacillati</taxon>
        <taxon>Actinomycetota</taxon>
        <taxon>Actinomycetes</taxon>
        <taxon>Propionibacteriales</taxon>
        <taxon>Kribbellaceae</taxon>
        <taxon>Kribbella</taxon>
    </lineage>
</organism>
<protein>
    <recommendedName>
        <fullName evidence="3">Restriction endonuclease</fullName>
    </recommendedName>
</protein>
<reference evidence="1 2" key="1">
    <citation type="journal article" date="2015" name="Stand. Genomic Sci.">
        <title>Genomic Encyclopedia of Bacterial and Archaeal Type Strains, Phase III: the genomes of soil and plant-associated and newly described type strains.</title>
        <authorList>
            <person name="Whitman W.B."/>
            <person name="Woyke T."/>
            <person name="Klenk H.P."/>
            <person name="Zhou Y."/>
            <person name="Lilburn T.G."/>
            <person name="Beck B.J."/>
            <person name="De Vos P."/>
            <person name="Vandamme P."/>
            <person name="Eisen J.A."/>
            <person name="Garrity G."/>
            <person name="Hugenholtz P."/>
            <person name="Kyrpides N.C."/>
        </authorList>
    </citation>
    <scope>NUCLEOTIDE SEQUENCE [LARGE SCALE GENOMIC DNA]</scope>
    <source>
        <strain evidence="1 2">VKM Ac-2538</strain>
    </source>
</reference>
<sequence>MPTLDTPPSDTLSNSSVLGRLLEEISWEGAKVRGYREGGRGRENVLTAEVLGSLTYLPRSTFLAAVFRAAHGADKTRELIAVEAELATVTLLPDESRLAPGGTVVQPDGLLTTPSCHVLLEAKGMGNSAFQSEQLSREFACVARDAGDARPLLLLITPAPPPFAVRGHGRLPVEEAIGLYLEPVLARTAGLDTSLDKLLARIAETVAWITWHELQTAVVNAQIDLAALPVGVAGTVQRLRDDLVKAIDWHSLR</sequence>
<evidence type="ECO:0000313" key="2">
    <source>
        <dbReference type="Proteomes" id="UP000295818"/>
    </source>
</evidence>
<gene>
    <name evidence="1" type="ORF">EV644_101748</name>
</gene>